<dbReference type="OMA" id="DITFGCC"/>
<feature type="domain" description="FAF" evidence="3">
    <location>
        <begin position="152"/>
        <end position="205"/>
    </location>
</feature>
<feature type="region of interest" description="Disordered" evidence="2">
    <location>
        <begin position="209"/>
        <end position="236"/>
    </location>
</feature>
<reference evidence="4" key="1">
    <citation type="submission" date="2021-01" db="UniProtKB">
        <authorList>
            <consortium name="EnsemblPlants"/>
        </authorList>
    </citation>
    <scope>IDENTIFICATION</scope>
</reference>
<evidence type="ECO:0000256" key="1">
    <source>
        <dbReference type="ARBA" id="ARBA00008690"/>
    </source>
</evidence>
<evidence type="ECO:0000256" key="2">
    <source>
        <dbReference type="SAM" id="MobiDB-lite"/>
    </source>
</evidence>
<dbReference type="AlphaFoldDB" id="A0A7N0TLZ2"/>
<accession>A0A7N0TLZ2</accession>
<name>A0A7N0TLZ2_KALFE</name>
<dbReference type="EnsemblPlants" id="Kaladp0040s0032.1.v1.1">
    <property type="protein sequence ID" value="Kaladp0040s0032.1.v1.1.CDS.1"/>
    <property type="gene ID" value="Kaladp0040s0032.v1.1"/>
</dbReference>
<dbReference type="Pfam" id="PF11250">
    <property type="entry name" value="FAF"/>
    <property type="match status" value="1"/>
</dbReference>
<proteinExistence type="inferred from homology"/>
<protein>
    <recommendedName>
        <fullName evidence="3">FAF domain-containing protein</fullName>
    </recommendedName>
</protein>
<keyword evidence="5" id="KW-1185">Reference proteome</keyword>
<evidence type="ECO:0000313" key="5">
    <source>
        <dbReference type="Proteomes" id="UP000594263"/>
    </source>
</evidence>
<dbReference type="Gramene" id="Kaladp0040s0032.1.v1.1">
    <property type="protein sequence ID" value="Kaladp0040s0032.1.v1.1.CDS.1"/>
    <property type="gene ID" value="Kaladp0040s0032.v1.1"/>
</dbReference>
<dbReference type="InterPro" id="IPR046431">
    <property type="entry name" value="FAF_dom"/>
</dbReference>
<sequence>MNMSSRLSQGLQTCLEPRLCEPCILRLILAPPMSGYGSKTGSLVDHINADVMKKNGKTGGWNFIEAIANSSLLCEEARVPDQVYIHPSVKKSINQLSEKSLEMCTESLGSETGSNIMEGNEYAVSFTTKATPKSIIRSNLGTPKIRVNKSGSFPPPLTSMTGASGLVCVKPDRDAGRLVLKAVPTPSSSPFFHAARSNGRLTLRFLKSGHEDGGRANSVRNSQSHDGSQDVGDVGKERMNIYMTFEAEEGKRS</sequence>
<evidence type="ECO:0000313" key="4">
    <source>
        <dbReference type="EnsemblPlants" id="Kaladp0040s0032.1.v1.1.CDS.1"/>
    </source>
</evidence>
<dbReference type="InterPro" id="IPR021410">
    <property type="entry name" value="FAF"/>
</dbReference>
<dbReference type="Proteomes" id="UP000594263">
    <property type="component" value="Unplaced"/>
</dbReference>
<comment type="similarity">
    <text evidence="1">Belongs to the fantastic four family.</text>
</comment>
<organism evidence="4 5">
    <name type="scientific">Kalanchoe fedtschenkoi</name>
    <name type="common">Lavender scallops</name>
    <name type="synonym">South American air plant</name>
    <dbReference type="NCBI Taxonomy" id="63787"/>
    <lineage>
        <taxon>Eukaryota</taxon>
        <taxon>Viridiplantae</taxon>
        <taxon>Streptophyta</taxon>
        <taxon>Embryophyta</taxon>
        <taxon>Tracheophyta</taxon>
        <taxon>Spermatophyta</taxon>
        <taxon>Magnoliopsida</taxon>
        <taxon>eudicotyledons</taxon>
        <taxon>Gunneridae</taxon>
        <taxon>Pentapetalae</taxon>
        <taxon>Saxifragales</taxon>
        <taxon>Crassulaceae</taxon>
        <taxon>Kalanchoe</taxon>
    </lineage>
</organism>
<dbReference type="PANTHER" id="PTHR33155">
    <property type="entry name" value="FANTASTIC FOUR-LIKE PROTEIN (DUF3049)"/>
    <property type="match status" value="1"/>
</dbReference>
<evidence type="ECO:0000259" key="3">
    <source>
        <dbReference type="Pfam" id="PF11250"/>
    </source>
</evidence>
<dbReference type="PANTHER" id="PTHR33155:SF8">
    <property type="entry name" value="PROTEIN FANTASTIC FOUR 1"/>
    <property type="match status" value="1"/>
</dbReference>